<evidence type="ECO:0000313" key="11">
    <source>
        <dbReference type="Proteomes" id="UP001500962"/>
    </source>
</evidence>
<evidence type="ECO:0000313" key="9">
    <source>
        <dbReference type="EMBL" id="UOO94322.1"/>
    </source>
</evidence>
<reference evidence="9" key="2">
    <citation type="submission" date="2022-04" db="EMBL/GenBank/DDBJ databases">
        <title>Sequencing and genomic assembly of Halococcus dombrowskii.</title>
        <authorList>
            <person name="Lim S.W."/>
            <person name="MacLea K.S."/>
        </authorList>
    </citation>
    <scope>NUCLEOTIDE SEQUENCE</scope>
    <source>
        <strain evidence="9">H4</strain>
    </source>
</reference>
<keyword evidence="1" id="KW-0678">Repressor</keyword>
<feature type="DNA-binding region" description="H-T-H motif" evidence="5">
    <location>
        <begin position="45"/>
        <end position="64"/>
    </location>
</feature>
<dbReference type="AlphaFoldDB" id="A0AAV3SB83"/>
<evidence type="ECO:0000256" key="6">
    <source>
        <dbReference type="SAM" id="MobiDB-lite"/>
    </source>
</evidence>
<evidence type="ECO:0000313" key="10">
    <source>
        <dbReference type="Proteomes" id="UP000830542"/>
    </source>
</evidence>
<dbReference type="PANTHER" id="PTHR30055">
    <property type="entry name" value="HTH-TYPE TRANSCRIPTIONAL REGULATOR RUTR"/>
    <property type="match status" value="1"/>
</dbReference>
<keyword evidence="4" id="KW-0804">Transcription</keyword>
<dbReference type="EMBL" id="BAAADN010000002">
    <property type="protein sequence ID" value="GAA0449626.1"/>
    <property type="molecule type" value="Genomic_DNA"/>
</dbReference>
<protein>
    <submittedName>
        <fullName evidence="9">TetR family transcriptional regulator</fullName>
    </submittedName>
</protein>
<dbReference type="InterPro" id="IPR050109">
    <property type="entry name" value="HTH-type_TetR-like_transc_reg"/>
</dbReference>
<feature type="domain" description="HTH tetR-type" evidence="7">
    <location>
        <begin position="22"/>
        <end position="82"/>
    </location>
</feature>
<keyword evidence="2" id="KW-0805">Transcription regulation</keyword>
<dbReference type="Pfam" id="PF00440">
    <property type="entry name" value="TetR_N"/>
    <property type="match status" value="1"/>
</dbReference>
<dbReference type="InterPro" id="IPR036271">
    <property type="entry name" value="Tet_transcr_reg_TetR-rel_C_sf"/>
</dbReference>
<dbReference type="RefSeq" id="WP_244699742.1">
    <property type="nucleotide sequence ID" value="NZ_BAAADN010000002.1"/>
</dbReference>
<keyword evidence="10" id="KW-1185">Reference proteome</keyword>
<evidence type="ECO:0000256" key="5">
    <source>
        <dbReference type="PROSITE-ProRule" id="PRU00335"/>
    </source>
</evidence>
<dbReference type="PANTHER" id="PTHR30055:SF234">
    <property type="entry name" value="HTH-TYPE TRANSCRIPTIONAL REGULATOR BETI"/>
    <property type="match status" value="1"/>
</dbReference>
<accession>A0AAV3SB83</accession>
<dbReference type="SUPFAM" id="SSF46689">
    <property type="entry name" value="Homeodomain-like"/>
    <property type="match status" value="1"/>
</dbReference>
<dbReference type="GO" id="GO:0000976">
    <property type="term" value="F:transcription cis-regulatory region binding"/>
    <property type="evidence" value="ECO:0007669"/>
    <property type="project" value="TreeGrafter"/>
</dbReference>
<organism evidence="8 11">
    <name type="scientific">Halococcus dombrowskii</name>
    <dbReference type="NCBI Taxonomy" id="179637"/>
    <lineage>
        <taxon>Archaea</taxon>
        <taxon>Methanobacteriati</taxon>
        <taxon>Methanobacteriota</taxon>
        <taxon>Stenosarchaea group</taxon>
        <taxon>Halobacteria</taxon>
        <taxon>Halobacteriales</taxon>
        <taxon>Halococcaceae</taxon>
        <taxon>Halococcus</taxon>
    </lineage>
</organism>
<gene>
    <name evidence="8" type="ORF">GCM10008985_01340</name>
    <name evidence="9" type="ORF">MUK72_10100</name>
</gene>
<dbReference type="SUPFAM" id="SSF48498">
    <property type="entry name" value="Tetracyclin repressor-like, C-terminal domain"/>
    <property type="match status" value="1"/>
</dbReference>
<evidence type="ECO:0000256" key="2">
    <source>
        <dbReference type="ARBA" id="ARBA00023015"/>
    </source>
</evidence>
<dbReference type="InterPro" id="IPR009057">
    <property type="entry name" value="Homeodomain-like_sf"/>
</dbReference>
<proteinExistence type="predicted"/>
<dbReference type="GeneID" id="71762202"/>
<name>A0AAV3SB83_HALDO</name>
<dbReference type="Gene3D" id="1.10.357.10">
    <property type="entry name" value="Tetracycline Repressor, domain 2"/>
    <property type="match status" value="1"/>
</dbReference>
<sequence length="215" mass="23716">MSETNADDIDAADGAAEQAESGTANEAIMEATYRALCTHGAADLSVQAIADEFDKSKSLIFYHYDSREDLLSSFLAYLLENFKNRVAASEITDPVTQLDGLIDSLLYGPDDNESFQIAMLELRSQAPFNEAYREQFRRNRAHVHRLTARVIDCGIDDGVFAPVDPDYIATLLLTMIDGARLQLVVLGDETILDTTRAAIDDRLDATLFAEQTPSD</sequence>
<dbReference type="EMBL" id="CP095005">
    <property type="protein sequence ID" value="UOO94322.1"/>
    <property type="molecule type" value="Genomic_DNA"/>
</dbReference>
<dbReference type="Proteomes" id="UP000830542">
    <property type="component" value="Chromosome"/>
</dbReference>
<reference evidence="8" key="1">
    <citation type="journal article" date="2014" name="Int. J. Syst. Evol. Microbiol.">
        <title>Complete genome sequence of Corynebacterium casei LMG S-19264T (=DSM 44701T), isolated from a smear-ripened cheese.</title>
        <authorList>
            <consortium name="US DOE Joint Genome Institute (JGI-PGF)"/>
            <person name="Walter F."/>
            <person name="Albersmeier A."/>
            <person name="Kalinowski J."/>
            <person name="Ruckert C."/>
        </authorList>
    </citation>
    <scope>NUCLEOTIDE SEQUENCE</scope>
    <source>
        <strain evidence="8">JCM 12289</strain>
    </source>
</reference>
<dbReference type="PROSITE" id="PS50977">
    <property type="entry name" value="HTH_TETR_2"/>
    <property type="match status" value="1"/>
</dbReference>
<dbReference type="Pfam" id="PF13977">
    <property type="entry name" value="TetR_C_6"/>
    <property type="match status" value="1"/>
</dbReference>
<evidence type="ECO:0000313" key="8">
    <source>
        <dbReference type="EMBL" id="GAA0449626.1"/>
    </source>
</evidence>
<evidence type="ECO:0000256" key="4">
    <source>
        <dbReference type="ARBA" id="ARBA00023163"/>
    </source>
</evidence>
<evidence type="ECO:0000259" key="7">
    <source>
        <dbReference type="PROSITE" id="PS50977"/>
    </source>
</evidence>
<keyword evidence="3 5" id="KW-0238">DNA-binding</keyword>
<feature type="region of interest" description="Disordered" evidence="6">
    <location>
        <begin position="1"/>
        <end position="22"/>
    </location>
</feature>
<dbReference type="InterPro" id="IPR039538">
    <property type="entry name" value="BetI_C"/>
</dbReference>
<dbReference type="Proteomes" id="UP001500962">
    <property type="component" value="Unassembled WGS sequence"/>
</dbReference>
<evidence type="ECO:0000256" key="1">
    <source>
        <dbReference type="ARBA" id="ARBA00022491"/>
    </source>
</evidence>
<dbReference type="InterPro" id="IPR001647">
    <property type="entry name" value="HTH_TetR"/>
</dbReference>
<evidence type="ECO:0000256" key="3">
    <source>
        <dbReference type="ARBA" id="ARBA00023125"/>
    </source>
</evidence>
<reference evidence="8" key="3">
    <citation type="submission" date="2023-12" db="EMBL/GenBank/DDBJ databases">
        <authorList>
            <person name="Sun Q."/>
            <person name="Inoue M."/>
        </authorList>
    </citation>
    <scope>NUCLEOTIDE SEQUENCE</scope>
    <source>
        <strain evidence="8">JCM 12289</strain>
    </source>
</reference>
<dbReference type="GO" id="GO:0003700">
    <property type="term" value="F:DNA-binding transcription factor activity"/>
    <property type="evidence" value="ECO:0007669"/>
    <property type="project" value="TreeGrafter"/>
</dbReference>
<feature type="compositionally biased region" description="Acidic residues" evidence="6">
    <location>
        <begin position="1"/>
        <end position="11"/>
    </location>
</feature>
<dbReference type="KEGG" id="hdo:MUK72_10100"/>